<dbReference type="EMBL" id="ANNX02000042">
    <property type="protein sequence ID" value="KYC38048.1"/>
    <property type="molecule type" value="Genomic_DNA"/>
</dbReference>
<dbReference type="RefSeq" id="WP_017749312.1">
    <property type="nucleotide sequence ID" value="NZ_KQ976354.1"/>
</dbReference>
<dbReference type="InterPro" id="IPR050148">
    <property type="entry name" value="Terpene_synthase-like"/>
</dbReference>
<dbReference type="GO" id="GO:0016102">
    <property type="term" value="P:diterpenoid biosynthetic process"/>
    <property type="evidence" value="ECO:0007669"/>
    <property type="project" value="TreeGrafter"/>
</dbReference>
<feature type="domain" description="Squalene cyclase C-terminal" evidence="1">
    <location>
        <begin position="382"/>
        <end position="510"/>
    </location>
</feature>
<evidence type="ECO:0000313" key="3">
    <source>
        <dbReference type="Proteomes" id="UP000076925"/>
    </source>
</evidence>
<dbReference type="SUPFAM" id="SSF48239">
    <property type="entry name" value="Terpenoid cyclases/Protein prenyltransferases"/>
    <property type="match status" value="1"/>
</dbReference>
<proteinExistence type="predicted"/>
<sequence>MVISLTKQSQCTLALKLRDMILALLQEMVADYDEKWGGGKMSAAAYDTAWVAMVREPHNPEQLAFPDSFNWLLRHQSRDGSWGYPPQTIVPTLAGLLALLKAPQQTESTRNSAKRAEAHLRTALRQWSIANHESVAFEILVPKHLEELENLGVVFEFPGKAELLKIYHHKLSIASLELIYSGKSGLIHSIEAFAPFVDFQRLKALQVANGSYGNSPAATAAVLIHSPEWDTPAADWLTHLSNQARRIGDPGAMPNAYSIDVFEGSWVLYNLFQGGVDFNDEAFRSVGKKLLVWLQASITQKGASVSRLIGIPTDSDDTAMVLAAHNLLADKTGMKKVSVDCLQHFERDTHFACYELEGSISLSPNAHVLSALLSVPTPPDWIVKNNSINKVVDYLYSTRNSAGYWEDKWHLSPFYATATATMALAKHLSPSVRHKLQPTVEWVLTTQSAKDGGWSMNGSECSTLEETAYALQILNAVRQKLLGKTLLTTEASLSQAIRRGVNYLWQHLDELSSTTEKAGNSRLPLLWRDKELYVPLRIVFSAVLAVLYRAFADEQVVPGWAR</sequence>
<dbReference type="GO" id="GO:0010333">
    <property type="term" value="F:terpene synthase activity"/>
    <property type="evidence" value="ECO:0007669"/>
    <property type="project" value="InterPro"/>
</dbReference>
<dbReference type="OrthoDB" id="9758578at2"/>
<dbReference type="Gene3D" id="1.50.10.160">
    <property type="match status" value="1"/>
</dbReference>
<organism evidence="2 3">
    <name type="scientific">Scytonema hofmannii PCC 7110</name>
    <dbReference type="NCBI Taxonomy" id="128403"/>
    <lineage>
        <taxon>Bacteria</taxon>
        <taxon>Bacillati</taxon>
        <taxon>Cyanobacteriota</taxon>
        <taxon>Cyanophyceae</taxon>
        <taxon>Nostocales</taxon>
        <taxon>Scytonemataceae</taxon>
        <taxon>Scytonema</taxon>
    </lineage>
</organism>
<dbReference type="PANTHER" id="PTHR31739:SF25">
    <property type="entry name" value="(E,E)-GERANYLLINALOOL SYNTHASE"/>
    <property type="match status" value="1"/>
</dbReference>
<evidence type="ECO:0000259" key="1">
    <source>
        <dbReference type="Pfam" id="PF13243"/>
    </source>
</evidence>
<dbReference type="Pfam" id="PF13243">
    <property type="entry name" value="SQHop_cyclase_C"/>
    <property type="match status" value="1"/>
</dbReference>
<dbReference type="Gene3D" id="1.50.10.20">
    <property type="match status" value="1"/>
</dbReference>
<dbReference type="GO" id="GO:0000287">
    <property type="term" value="F:magnesium ion binding"/>
    <property type="evidence" value="ECO:0007669"/>
    <property type="project" value="TreeGrafter"/>
</dbReference>
<comment type="caution">
    <text evidence="2">The sequence shown here is derived from an EMBL/GenBank/DDBJ whole genome shotgun (WGS) entry which is preliminary data.</text>
</comment>
<dbReference type="PANTHER" id="PTHR31739">
    <property type="entry name" value="ENT-COPALYL DIPHOSPHATE SYNTHASE, CHLOROPLASTIC"/>
    <property type="match status" value="1"/>
</dbReference>
<dbReference type="InterPro" id="IPR032696">
    <property type="entry name" value="SQ_cyclase_C"/>
</dbReference>
<keyword evidence="3" id="KW-1185">Reference proteome</keyword>
<protein>
    <recommendedName>
        <fullName evidence="1">Squalene cyclase C-terminal domain-containing protein</fullName>
    </recommendedName>
</protein>
<dbReference type="Proteomes" id="UP000076925">
    <property type="component" value="Unassembled WGS sequence"/>
</dbReference>
<dbReference type="STRING" id="128403.WA1_37470"/>
<gene>
    <name evidence="2" type="ORF">WA1_37470</name>
</gene>
<dbReference type="AlphaFoldDB" id="A0A139X035"/>
<dbReference type="InterPro" id="IPR008930">
    <property type="entry name" value="Terpenoid_cyclase/PrenylTrfase"/>
</dbReference>
<reference evidence="2 3" key="1">
    <citation type="journal article" date="2013" name="Genome Biol. Evol.">
        <title>Genomes of Stigonematalean cyanobacteria (subsection V) and the evolution of oxygenic photosynthesis from prokaryotes to plastids.</title>
        <authorList>
            <person name="Dagan T."/>
            <person name="Roettger M."/>
            <person name="Stucken K."/>
            <person name="Landan G."/>
            <person name="Koch R."/>
            <person name="Major P."/>
            <person name="Gould S.B."/>
            <person name="Goremykin V.V."/>
            <person name="Rippka R."/>
            <person name="Tandeau de Marsac N."/>
            <person name="Gugger M."/>
            <person name="Lockhart P.J."/>
            <person name="Allen J.F."/>
            <person name="Brune I."/>
            <person name="Maus I."/>
            <person name="Puhler A."/>
            <person name="Martin W.F."/>
        </authorList>
    </citation>
    <scope>NUCLEOTIDE SEQUENCE [LARGE SCALE GENOMIC DNA]</scope>
    <source>
        <strain evidence="2 3">PCC 7110</strain>
    </source>
</reference>
<evidence type="ECO:0000313" key="2">
    <source>
        <dbReference type="EMBL" id="KYC38048.1"/>
    </source>
</evidence>
<name>A0A139X035_9CYAN</name>
<accession>A0A139X035</accession>